<dbReference type="Pfam" id="PF00528">
    <property type="entry name" value="BPD_transp_1"/>
    <property type="match status" value="1"/>
</dbReference>
<evidence type="ECO:0000259" key="8">
    <source>
        <dbReference type="PROSITE" id="PS50928"/>
    </source>
</evidence>
<proteinExistence type="inferred from homology"/>
<evidence type="ECO:0000256" key="6">
    <source>
        <dbReference type="ARBA" id="ARBA00023136"/>
    </source>
</evidence>
<dbReference type="CDD" id="cd06261">
    <property type="entry name" value="TM_PBP2"/>
    <property type="match status" value="1"/>
</dbReference>
<feature type="transmembrane region" description="Helical" evidence="7">
    <location>
        <begin position="260"/>
        <end position="281"/>
    </location>
</feature>
<dbReference type="AlphaFoldDB" id="A0A372L8N7"/>
<dbReference type="PROSITE" id="PS50928">
    <property type="entry name" value="ABC_TM1"/>
    <property type="match status" value="1"/>
</dbReference>
<keyword evidence="3" id="KW-1003">Cell membrane</keyword>
<name>A0A372L8N7_9BACI</name>
<protein>
    <submittedName>
        <fullName evidence="9">Carbohydrate ABC transporter permease</fullName>
    </submittedName>
</protein>
<evidence type="ECO:0000256" key="1">
    <source>
        <dbReference type="ARBA" id="ARBA00004651"/>
    </source>
</evidence>
<reference evidence="9 10" key="1">
    <citation type="submission" date="2018-08" db="EMBL/GenBank/DDBJ databases">
        <title>Bacillus chawlae sp. nov., Bacillus glennii sp. nov., and Bacillus saganii sp. nov. Isolated from the Vehicle Assembly Building at Kennedy Space Center where the Viking Spacecraft were Assembled.</title>
        <authorList>
            <person name="Seuylemezian A."/>
            <person name="Vaishampayan P."/>
        </authorList>
    </citation>
    <scope>NUCLEOTIDE SEQUENCE [LARGE SCALE GENOMIC DNA]</scope>
    <source>
        <strain evidence="9 10">V44-8</strain>
    </source>
</reference>
<keyword evidence="6 7" id="KW-0472">Membrane</keyword>
<gene>
    <name evidence="9" type="ORF">D0466_16945</name>
</gene>
<organism evidence="9 10">
    <name type="scientific">Peribacillus glennii</name>
    <dbReference type="NCBI Taxonomy" id="2303991"/>
    <lineage>
        <taxon>Bacteria</taxon>
        <taxon>Bacillati</taxon>
        <taxon>Bacillota</taxon>
        <taxon>Bacilli</taxon>
        <taxon>Bacillales</taxon>
        <taxon>Bacillaceae</taxon>
        <taxon>Peribacillus</taxon>
    </lineage>
</organism>
<dbReference type="PANTHER" id="PTHR43744:SF8">
    <property type="entry name" value="SN-GLYCEROL-3-PHOSPHATE TRANSPORT SYSTEM PERMEASE PROTEIN UGPE"/>
    <property type="match status" value="1"/>
</dbReference>
<dbReference type="PANTHER" id="PTHR43744">
    <property type="entry name" value="ABC TRANSPORTER PERMEASE PROTEIN MG189-RELATED-RELATED"/>
    <property type="match status" value="1"/>
</dbReference>
<feature type="transmembrane region" description="Helical" evidence="7">
    <location>
        <begin position="95"/>
        <end position="116"/>
    </location>
</feature>
<evidence type="ECO:0000256" key="3">
    <source>
        <dbReference type="ARBA" id="ARBA00022475"/>
    </source>
</evidence>
<feature type="transmembrane region" description="Helical" evidence="7">
    <location>
        <begin position="128"/>
        <end position="150"/>
    </location>
</feature>
<dbReference type="SUPFAM" id="SSF161098">
    <property type="entry name" value="MetI-like"/>
    <property type="match status" value="1"/>
</dbReference>
<keyword evidence="10" id="KW-1185">Reference proteome</keyword>
<feature type="transmembrane region" description="Helical" evidence="7">
    <location>
        <begin position="162"/>
        <end position="181"/>
    </location>
</feature>
<keyword evidence="5 7" id="KW-1133">Transmembrane helix</keyword>
<comment type="similarity">
    <text evidence="7">Belongs to the binding-protein-dependent transport system permease family.</text>
</comment>
<dbReference type="Gene3D" id="1.10.3720.10">
    <property type="entry name" value="MetI-like"/>
    <property type="match status" value="1"/>
</dbReference>
<dbReference type="EMBL" id="QVTD01000012">
    <property type="protein sequence ID" value="RFU61820.1"/>
    <property type="molecule type" value="Genomic_DNA"/>
</dbReference>
<accession>A0A372L8N7</accession>
<dbReference type="InterPro" id="IPR000515">
    <property type="entry name" value="MetI-like"/>
</dbReference>
<dbReference type="OrthoDB" id="9771544at2"/>
<feature type="transmembrane region" description="Helical" evidence="7">
    <location>
        <begin position="31"/>
        <end position="51"/>
    </location>
</feature>
<evidence type="ECO:0000256" key="2">
    <source>
        <dbReference type="ARBA" id="ARBA00022448"/>
    </source>
</evidence>
<dbReference type="Proteomes" id="UP000262939">
    <property type="component" value="Unassembled WGS sequence"/>
</dbReference>
<evidence type="ECO:0000256" key="5">
    <source>
        <dbReference type="ARBA" id="ARBA00022989"/>
    </source>
</evidence>
<evidence type="ECO:0000256" key="7">
    <source>
        <dbReference type="RuleBase" id="RU363032"/>
    </source>
</evidence>
<dbReference type="InterPro" id="IPR035906">
    <property type="entry name" value="MetI-like_sf"/>
</dbReference>
<dbReference type="GO" id="GO:0055085">
    <property type="term" value="P:transmembrane transport"/>
    <property type="evidence" value="ECO:0007669"/>
    <property type="project" value="InterPro"/>
</dbReference>
<keyword evidence="2 7" id="KW-0813">Transport</keyword>
<evidence type="ECO:0000256" key="4">
    <source>
        <dbReference type="ARBA" id="ARBA00022692"/>
    </source>
</evidence>
<comment type="caution">
    <text evidence="9">The sequence shown here is derived from an EMBL/GenBank/DDBJ whole genome shotgun (WGS) entry which is preliminary data.</text>
</comment>
<feature type="transmembrane region" description="Helical" evidence="7">
    <location>
        <begin position="202"/>
        <end position="227"/>
    </location>
</feature>
<dbReference type="GO" id="GO:0005886">
    <property type="term" value="C:plasma membrane"/>
    <property type="evidence" value="ECO:0007669"/>
    <property type="project" value="UniProtKB-SubCell"/>
</dbReference>
<keyword evidence="4 7" id="KW-0812">Transmembrane</keyword>
<evidence type="ECO:0000313" key="9">
    <source>
        <dbReference type="EMBL" id="RFU61820.1"/>
    </source>
</evidence>
<sequence length="297" mass="33896">MGTLRWRGQQVNGSVKFYQTMKFRRYVKNTIILSILILGSLVLLTPLWWMVSTSLKTPAEIAQHPPAFMPESFQFSNYIEAWQTGPFTRWGLNTLFISVIVTIGSVFVNSFIAYGFAKIRFKGRNTLFVIILATMLIPGFVTLVPQYMLFSKLGWVNTYLPLIVPAFLGSAFFIFLLRQFMLTIPKEFSEAAIMDGASHFKIWWHIMLPLTKPALITVGIFAFNGAWNDLLGPLLYLNDENLYTLQLGLQTFKGSVQVQWHYLMSMSVTILLPTVFLFFIFQRFFMNGANISSGTKG</sequence>
<comment type="subcellular location">
    <subcellularLocation>
        <location evidence="1 7">Cell membrane</location>
        <topology evidence="1 7">Multi-pass membrane protein</topology>
    </subcellularLocation>
</comment>
<evidence type="ECO:0000313" key="10">
    <source>
        <dbReference type="Proteomes" id="UP000262939"/>
    </source>
</evidence>
<feature type="domain" description="ABC transmembrane type-1" evidence="8">
    <location>
        <begin position="91"/>
        <end position="281"/>
    </location>
</feature>